<dbReference type="Proteomes" id="UP000019225">
    <property type="component" value="Chromosome"/>
</dbReference>
<dbReference type="OrthoDB" id="3222930at2"/>
<dbReference type="eggNOG" id="ENOG502Z8EC">
    <property type="taxonomic scope" value="Bacteria"/>
</dbReference>
<gene>
    <name evidence="2" type="ORF">KALB_8629</name>
</gene>
<evidence type="ECO:0000313" key="3">
    <source>
        <dbReference type="Proteomes" id="UP000019225"/>
    </source>
</evidence>
<dbReference type="InterPro" id="IPR021459">
    <property type="entry name" value="GH101-related"/>
</dbReference>
<keyword evidence="1" id="KW-0732">Signal</keyword>
<dbReference type="STRING" id="1449976.KALB_8629"/>
<evidence type="ECO:0008006" key="4">
    <source>
        <dbReference type="Google" id="ProtNLM"/>
    </source>
</evidence>
<dbReference type="HOGENOM" id="CLU_009699_0_0_11"/>
<dbReference type="AlphaFoldDB" id="W5WMI2"/>
<organism evidence="2 3">
    <name type="scientific">Kutzneria albida DSM 43870</name>
    <dbReference type="NCBI Taxonomy" id="1449976"/>
    <lineage>
        <taxon>Bacteria</taxon>
        <taxon>Bacillati</taxon>
        <taxon>Actinomycetota</taxon>
        <taxon>Actinomycetes</taxon>
        <taxon>Pseudonocardiales</taxon>
        <taxon>Pseudonocardiaceae</taxon>
        <taxon>Kutzneria</taxon>
    </lineage>
</organism>
<proteinExistence type="predicted"/>
<feature type="chain" id="PRO_5004873261" description="Lipoprotein" evidence="1">
    <location>
        <begin position="28"/>
        <end position="617"/>
    </location>
</feature>
<accession>W5WMI2</accession>
<evidence type="ECO:0000313" key="2">
    <source>
        <dbReference type="EMBL" id="AHI01986.1"/>
    </source>
</evidence>
<reference evidence="2 3" key="1">
    <citation type="journal article" date="2014" name="BMC Genomics">
        <title>Complete genome sequence of producer of the glycopeptide antibiotic Aculeximycin Kutzneria albida DSM 43870T, a representative of minor genus of Pseudonocardiaceae.</title>
        <authorList>
            <person name="Rebets Y."/>
            <person name="Tokovenko B."/>
            <person name="Lushchyk I."/>
            <person name="Ruckert C."/>
            <person name="Zaburannyi N."/>
            <person name="Bechthold A."/>
            <person name="Kalinowski J."/>
            <person name="Luzhetskyy A."/>
        </authorList>
    </citation>
    <scope>NUCLEOTIDE SEQUENCE [LARGE SCALE GENOMIC DNA]</scope>
    <source>
        <strain evidence="2">DSM 43870</strain>
    </source>
</reference>
<protein>
    <recommendedName>
        <fullName evidence="4">Lipoprotein</fullName>
    </recommendedName>
</protein>
<feature type="signal peptide" evidence="1">
    <location>
        <begin position="1"/>
        <end position="27"/>
    </location>
</feature>
<dbReference type="Pfam" id="PF11308">
    <property type="entry name" value="Glyco_hydro_129"/>
    <property type="match status" value="1"/>
</dbReference>
<sequence length="617" mass="67057">MVSTTKCCAVAAGVLLAGTLLPGSALAETDQVVLPIAGGTATIKPSSLEVTARTADGGQLVLSAPAVAELGPVRKTGRASWSYPERGWQVTASTVDGRLLVSVRSAKDGRITWPVSGTDPAATSLQIPNGEGLSVPVDDPWWARMLGGEDAQVQNTRMPFWGYTVGGRGISYIAASGNDTDLVAKSSNGRLHTETRHQFGQGSAEHTISFALTDASPVASAKDYRRWLITHGGLPTLHDKAAANPDVRRLYGAFHAYTWDKANTPQYVRKLRELGIGRMWLGEDSTRYSEQTVAAAKNAGYLIGPYVSFDNAQDPATADNEGSKWPDELYPKGCVIDADGKPHTGFGGRGCYLSSEALARAEPSRHYLANRLREATANGSNSVFLDVDATSELFTDHSPDHPMTKEKDQANRLARMKQAANQAVVGSEDGAAWANSAITFAHGSATPIPSTWWKFERDKRNWGAWAPQNSPASFFKPVELPADLAKFMFDPKCRVPLYDTVLHGSVISLDRWEISYPKLPDQQKVRAGLAMLYNTPLNYVLNGAETEQQDKDMARLQAFFQPLHEAAAEQPMTEFRWLSADHSVQQTRFGDVLTVTVDFARNHVQANLRGEVSALDL</sequence>
<keyword evidence="3" id="KW-1185">Reference proteome</keyword>
<dbReference type="RefSeq" id="WP_081789771.1">
    <property type="nucleotide sequence ID" value="NZ_CP007155.1"/>
</dbReference>
<dbReference type="EMBL" id="CP007155">
    <property type="protein sequence ID" value="AHI01986.1"/>
    <property type="molecule type" value="Genomic_DNA"/>
</dbReference>
<dbReference type="KEGG" id="kal:KALB_8629"/>
<evidence type="ECO:0000256" key="1">
    <source>
        <dbReference type="SAM" id="SignalP"/>
    </source>
</evidence>
<name>W5WMI2_9PSEU</name>